<dbReference type="EMBL" id="OZ035835">
    <property type="protein sequence ID" value="CAL1577523.1"/>
    <property type="molecule type" value="Genomic_DNA"/>
</dbReference>
<reference evidence="2 3" key="1">
    <citation type="submission" date="2024-04" db="EMBL/GenBank/DDBJ databases">
        <authorList>
            <person name="Waldvogel A.-M."/>
            <person name="Schoenle A."/>
        </authorList>
    </citation>
    <scope>NUCLEOTIDE SEQUENCE [LARGE SCALE GENOMIC DNA]</scope>
</reference>
<name>A0AAV2JMV7_KNICA</name>
<keyword evidence="3" id="KW-1185">Reference proteome</keyword>
<organism evidence="2 3">
    <name type="scientific">Knipowitschia caucasica</name>
    <name type="common">Caucasian dwarf goby</name>
    <name type="synonym">Pomatoschistus caucasicus</name>
    <dbReference type="NCBI Taxonomy" id="637954"/>
    <lineage>
        <taxon>Eukaryota</taxon>
        <taxon>Metazoa</taxon>
        <taxon>Chordata</taxon>
        <taxon>Craniata</taxon>
        <taxon>Vertebrata</taxon>
        <taxon>Euteleostomi</taxon>
        <taxon>Actinopterygii</taxon>
        <taxon>Neopterygii</taxon>
        <taxon>Teleostei</taxon>
        <taxon>Neoteleostei</taxon>
        <taxon>Acanthomorphata</taxon>
        <taxon>Gobiaria</taxon>
        <taxon>Gobiiformes</taxon>
        <taxon>Gobioidei</taxon>
        <taxon>Gobiidae</taxon>
        <taxon>Gobiinae</taxon>
        <taxon>Knipowitschia</taxon>
    </lineage>
</organism>
<evidence type="ECO:0000313" key="2">
    <source>
        <dbReference type="EMBL" id="CAL1577523.1"/>
    </source>
</evidence>
<dbReference type="Proteomes" id="UP001497482">
    <property type="component" value="Chromosome 13"/>
</dbReference>
<accession>A0AAV2JMV7</accession>
<gene>
    <name evidence="2" type="ORF">KC01_LOCUS8863</name>
</gene>
<protein>
    <submittedName>
        <fullName evidence="2">Uncharacterized protein</fullName>
    </submittedName>
</protein>
<evidence type="ECO:0000313" key="3">
    <source>
        <dbReference type="Proteomes" id="UP001497482"/>
    </source>
</evidence>
<dbReference type="AlphaFoldDB" id="A0AAV2JMV7"/>
<feature type="region of interest" description="Disordered" evidence="1">
    <location>
        <begin position="1"/>
        <end position="22"/>
    </location>
</feature>
<sequence length="129" mass="14663">MQTREKEGEDQRRPEKKELLRAQEERDQIVAVKSAHLSAGILDFGEAARKGLSIEIAADLAHSYRTHTVERGFIHRSESKSFLLQRWTHYASSTLVPHSHPKRSPLSTTNSSSFLDSEFRYALSPPIYG</sequence>
<proteinExistence type="predicted"/>
<evidence type="ECO:0000256" key="1">
    <source>
        <dbReference type="SAM" id="MobiDB-lite"/>
    </source>
</evidence>